<reference evidence="1" key="1">
    <citation type="submission" date="2017-12" db="EMBL/GenBank/DDBJ databases">
        <authorList>
            <person name="Thomas-White K."/>
            <person name="Wolfe A.J."/>
        </authorList>
    </citation>
    <scope>NUCLEOTIDE SEQUENCE</scope>
    <source>
        <strain evidence="1">UMB0138</strain>
    </source>
</reference>
<keyword evidence="2" id="KW-1185">Reference proteome</keyword>
<dbReference type="RefSeq" id="WP_004697646.1">
    <property type="nucleotide sequence ID" value="NZ_CAUEWF010000008.1"/>
</dbReference>
<name>A0ABV0IAT3_VEIPA</name>
<comment type="caution">
    <text evidence="1">The sequence shown here is derived from an EMBL/GenBank/DDBJ whole genome shotgun (WGS) entry which is preliminary data.</text>
</comment>
<gene>
    <name evidence="1" type="ORF">CYJ21_005805</name>
</gene>
<evidence type="ECO:0000313" key="1">
    <source>
        <dbReference type="EMBL" id="MEO9178459.1"/>
    </source>
</evidence>
<organism evidence="1 2">
    <name type="scientific">Veillonella parvula</name>
    <name type="common">Staphylococcus parvulus</name>
    <dbReference type="NCBI Taxonomy" id="29466"/>
    <lineage>
        <taxon>Bacteria</taxon>
        <taxon>Bacillati</taxon>
        <taxon>Bacillota</taxon>
        <taxon>Negativicutes</taxon>
        <taxon>Veillonellales</taxon>
        <taxon>Veillonellaceae</taxon>
        <taxon>Veillonella</taxon>
    </lineage>
</organism>
<reference evidence="1" key="2">
    <citation type="submission" date="2024-04" db="EMBL/GenBank/DDBJ databases">
        <title>Na.</title>
        <authorList>
            <person name="Choi B."/>
        </authorList>
    </citation>
    <scope>NUCLEOTIDE SEQUENCE</scope>
    <source>
        <strain evidence="1">UMB0138</strain>
    </source>
</reference>
<accession>A0ABV0IAT3</accession>
<evidence type="ECO:0000313" key="2">
    <source>
        <dbReference type="Proteomes" id="UP000234197"/>
    </source>
</evidence>
<sequence length="455" mass="51475">MSTLALADVITEYKYDDIAQNAQDISFDRYDAMFAGMSGLMAGIIDVFFAGIPNTGDLTKLADNVVDELVKKAANLSGWNPKAGQENSIASAIGYFERNFKVNYDHRSSVDVDGAFKMGTINHHIKSLGHSPDPVGLFFSILDQFTNTASFVSEGKLIKVDTTDSSFRLEGSNFISKLFSGFVNWLGHILSDIAGSSGSRGNEGRGSGLPIPFMNLFQFIDVGKFQVGKHLNDFATVMVKVFQEGYDFRHGLAMAVPVLFNELMIRAFYVIRRHFQYKLPWSKCLTSMKDKTLRWMLLISTGAMCLVDGADAVIRGGGNAVLIFLRMNLIAWIRFIYLIIKELYIFIKPILQTLWTYVKDWIKDEVFTAFEKKKIEAFYERINRYQVKLDEEFQLFYDELLEEHKTNMLYLQVVNDALNSTDIINKSVLLARHYGVDDACILHNADDVRKKIFGG</sequence>
<proteinExistence type="predicted"/>
<dbReference type="Proteomes" id="UP000234197">
    <property type="component" value="Unassembled WGS sequence"/>
</dbReference>
<dbReference type="EMBL" id="PKMC02000006">
    <property type="protein sequence ID" value="MEO9178459.1"/>
    <property type="molecule type" value="Genomic_DNA"/>
</dbReference>
<protein>
    <submittedName>
        <fullName evidence="1">Uncharacterized protein</fullName>
    </submittedName>
</protein>